<keyword evidence="2 5" id="KW-0238">DNA-binding</keyword>
<dbReference type="Pfam" id="PF12625">
    <property type="entry name" value="Arabinose_bd"/>
    <property type="match status" value="1"/>
</dbReference>
<dbReference type="PANTHER" id="PTHR47894:SF4">
    <property type="entry name" value="HTH-TYPE TRANSCRIPTIONAL REGULATOR GADX"/>
    <property type="match status" value="1"/>
</dbReference>
<dbReference type="RefSeq" id="WP_170153021.1">
    <property type="nucleotide sequence ID" value="NZ_QNRK01000002.1"/>
</dbReference>
<evidence type="ECO:0000256" key="1">
    <source>
        <dbReference type="ARBA" id="ARBA00023015"/>
    </source>
</evidence>
<dbReference type="InterPro" id="IPR018060">
    <property type="entry name" value="HTH_AraC"/>
</dbReference>
<evidence type="ECO:0000256" key="3">
    <source>
        <dbReference type="ARBA" id="ARBA00023163"/>
    </source>
</evidence>
<proteinExistence type="predicted"/>
<feature type="domain" description="HTH araC/xylS-type" evidence="4">
    <location>
        <begin position="241"/>
        <end position="338"/>
    </location>
</feature>
<evidence type="ECO:0000313" key="5">
    <source>
        <dbReference type="EMBL" id="RBP17693.1"/>
    </source>
</evidence>
<name>A0A366FSN8_9HYPH</name>
<dbReference type="Proteomes" id="UP000253529">
    <property type="component" value="Unassembled WGS sequence"/>
</dbReference>
<dbReference type="Pfam" id="PF12833">
    <property type="entry name" value="HTH_18"/>
    <property type="match status" value="1"/>
</dbReference>
<dbReference type="GO" id="GO:0005829">
    <property type="term" value="C:cytosol"/>
    <property type="evidence" value="ECO:0007669"/>
    <property type="project" value="TreeGrafter"/>
</dbReference>
<dbReference type="AlphaFoldDB" id="A0A366FSN8"/>
<dbReference type="InterPro" id="IPR032687">
    <property type="entry name" value="AraC-type_N"/>
</dbReference>
<dbReference type="Gene3D" id="1.10.10.60">
    <property type="entry name" value="Homeodomain-like"/>
    <property type="match status" value="1"/>
</dbReference>
<dbReference type="GO" id="GO:0000976">
    <property type="term" value="F:transcription cis-regulatory region binding"/>
    <property type="evidence" value="ECO:0007669"/>
    <property type="project" value="TreeGrafter"/>
</dbReference>
<reference evidence="5 6" key="1">
    <citation type="submission" date="2018-06" db="EMBL/GenBank/DDBJ databases">
        <title>Genomic Encyclopedia of Type Strains, Phase IV (KMG-IV): sequencing the most valuable type-strain genomes for metagenomic binning, comparative biology and taxonomic classification.</title>
        <authorList>
            <person name="Goeker M."/>
        </authorList>
    </citation>
    <scope>NUCLEOTIDE SEQUENCE [LARGE SCALE GENOMIC DNA]</scope>
    <source>
        <strain evidence="5 6">DSM 24875</strain>
    </source>
</reference>
<dbReference type="GO" id="GO:0003700">
    <property type="term" value="F:DNA-binding transcription factor activity"/>
    <property type="evidence" value="ECO:0007669"/>
    <property type="project" value="InterPro"/>
</dbReference>
<dbReference type="PANTHER" id="PTHR47894">
    <property type="entry name" value="HTH-TYPE TRANSCRIPTIONAL REGULATOR GADX"/>
    <property type="match status" value="1"/>
</dbReference>
<evidence type="ECO:0000313" key="6">
    <source>
        <dbReference type="Proteomes" id="UP000253529"/>
    </source>
</evidence>
<protein>
    <submittedName>
        <fullName evidence="5">AraC-like DNA-binding protein</fullName>
    </submittedName>
</protein>
<comment type="caution">
    <text evidence="5">The sequence shown here is derived from an EMBL/GenBank/DDBJ whole genome shotgun (WGS) entry which is preliminary data.</text>
</comment>
<dbReference type="SMART" id="SM00342">
    <property type="entry name" value="HTH_ARAC"/>
    <property type="match status" value="1"/>
</dbReference>
<organism evidence="5 6">
    <name type="scientific">Roseiarcus fermentans</name>
    <dbReference type="NCBI Taxonomy" id="1473586"/>
    <lineage>
        <taxon>Bacteria</taxon>
        <taxon>Pseudomonadati</taxon>
        <taxon>Pseudomonadota</taxon>
        <taxon>Alphaproteobacteria</taxon>
        <taxon>Hyphomicrobiales</taxon>
        <taxon>Roseiarcaceae</taxon>
        <taxon>Roseiarcus</taxon>
    </lineage>
</organism>
<dbReference type="InterPro" id="IPR009057">
    <property type="entry name" value="Homeodomain-like_sf"/>
</dbReference>
<dbReference type="EMBL" id="QNRK01000002">
    <property type="protein sequence ID" value="RBP17693.1"/>
    <property type="molecule type" value="Genomic_DNA"/>
</dbReference>
<gene>
    <name evidence="5" type="ORF">DFR50_102185</name>
</gene>
<dbReference type="SUPFAM" id="SSF46689">
    <property type="entry name" value="Homeodomain-like"/>
    <property type="match status" value="1"/>
</dbReference>
<keyword evidence="3" id="KW-0804">Transcription</keyword>
<keyword evidence="1" id="KW-0805">Transcription regulation</keyword>
<accession>A0A366FSN8</accession>
<dbReference type="PROSITE" id="PS01124">
    <property type="entry name" value="HTH_ARAC_FAMILY_2"/>
    <property type="match status" value="1"/>
</dbReference>
<sequence>MDTLGRTRPRHATIKVRNFLAVPAVVEALGADPDAVARSAGLDPAIFADPALDVPYAALGRLVRACVAATGCDTFGLMVGARQGATAPGLTGLMALNAPTVGEGLRVLAEGLKTSDTGGVVLLGCSGGEAWVGYHVIAPAIDEADQIVDAGAAIAFNILRAMRGLEWRPLRVRLTCKPPRDRTPYARLFGAPVEFGAASARVVFDAALLDAPILGRDPDTAAILAPLYAEALAAATADFVSAARALVRAQLGAASLSRESVARALGVSERTLVHRLEARGLTYSGLADEAKFETAQSLLRKGETIADTAARLGFADQSAFTRAFKAWSGAPPARWRTERGEG</sequence>
<keyword evidence="6" id="KW-1185">Reference proteome</keyword>
<evidence type="ECO:0000256" key="2">
    <source>
        <dbReference type="ARBA" id="ARBA00023125"/>
    </source>
</evidence>
<evidence type="ECO:0000259" key="4">
    <source>
        <dbReference type="PROSITE" id="PS01124"/>
    </source>
</evidence>